<reference evidence="1 2" key="2">
    <citation type="submission" date="2010-03" db="EMBL/GenBank/DDBJ databases">
        <authorList>
            <person name="Pajon A."/>
        </authorList>
    </citation>
    <scope>NUCLEOTIDE SEQUENCE [LARGE SCALE GENOMIC DNA]</scope>
    <source>
        <strain evidence="1 2">XB6B4</strain>
    </source>
</reference>
<dbReference type="HOGENOM" id="CLU_3140259_0_0_9"/>
<sequence>MCRKIGRKKETGDYTLSITGTDVKSMTQSLVAGSVSISAPDRSSFDIKA</sequence>
<dbReference type="PATRIC" id="fig|718255.3.peg.3024"/>
<dbReference type="AlphaFoldDB" id="D4KYG5"/>
<protein>
    <submittedName>
        <fullName evidence="1">Uncharacterized protein</fullName>
    </submittedName>
</protein>
<reference evidence="1 2" key="1">
    <citation type="submission" date="2010-03" db="EMBL/GenBank/DDBJ databases">
        <title>The genome sequence of Roseburia intestinalis XB6B4.</title>
        <authorList>
            <consortium name="metaHIT consortium -- http://www.metahit.eu/"/>
            <person name="Pajon A."/>
            <person name="Turner K."/>
            <person name="Parkhill J."/>
            <person name="Bernalier A."/>
        </authorList>
    </citation>
    <scope>NUCLEOTIDE SEQUENCE [LARGE SCALE GENOMIC DNA]</scope>
    <source>
        <strain evidence="1 2">XB6B4</strain>
    </source>
</reference>
<evidence type="ECO:0000313" key="1">
    <source>
        <dbReference type="EMBL" id="CBL12405.1"/>
    </source>
</evidence>
<proteinExistence type="predicted"/>
<gene>
    <name evidence="1" type="ORF">RO1_18470</name>
</gene>
<organism evidence="1 2">
    <name type="scientific">Roseburia intestinalis XB6B4</name>
    <dbReference type="NCBI Taxonomy" id="718255"/>
    <lineage>
        <taxon>Bacteria</taxon>
        <taxon>Bacillati</taxon>
        <taxon>Bacillota</taxon>
        <taxon>Clostridia</taxon>
        <taxon>Lachnospirales</taxon>
        <taxon>Lachnospiraceae</taxon>
        <taxon>Roseburia</taxon>
    </lineage>
</organism>
<dbReference type="EMBL" id="FP929050">
    <property type="protein sequence ID" value="CBL12405.1"/>
    <property type="molecule type" value="Genomic_DNA"/>
</dbReference>
<accession>D4KYG5</accession>
<dbReference type="KEGG" id="rix:RO1_18470"/>
<name>D4KYG5_9FIRM</name>
<dbReference type="Proteomes" id="UP000008953">
    <property type="component" value="Chromosome"/>
</dbReference>
<evidence type="ECO:0000313" key="2">
    <source>
        <dbReference type="Proteomes" id="UP000008953"/>
    </source>
</evidence>